<accession>A0AAJ1IEN5</accession>
<dbReference type="Pfam" id="PF00528">
    <property type="entry name" value="BPD_transp_1"/>
    <property type="match status" value="1"/>
</dbReference>
<feature type="transmembrane region" description="Helical" evidence="8">
    <location>
        <begin position="240"/>
        <end position="265"/>
    </location>
</feature>
<organism evidence="10 11">
    <name type="scientific">Candidatus Thalassospirochaeta sargassi</name>
    <dbReference type="NCBI Taxonomy" id="3119039"/>
    <lineage>
        <taxon>Bacteria</taxon>
        <taxon>Pseudomonadati</taxon>
        <taxon>Spirochaetota</taxon>
        <taxon>Spirochaetia</taxon>
        <taxon>Spirochaetales</taxon>
        <taxon>Spirochaetaceae</taxon>
        <taxon>Candidatus Thalassospirochaeta</taxon>
    </lineage>
</organism>
<dbReference type="CDD" id="cd06261">
    <property type="entry name" value="TM_PBP2"/>
    <property type="match status" value="1"/>
</dbReference>
<sequence length="271" mass="29867">MKNGSLVFKSIRSLLTVSVLILVFILPVLLLLMLAFSSAWRFPGPGPVAFSLRAFRYVFFQSPGFFQSILSSTFYSICTVILSLTLCILPARALAWEDFPLKRVVEGLLLSPVLLPVMTFSMGIHILMLKWGLTGTAAGIVVVLTLFNYPYMLRSLISGYQQFPRTMTETASNLGAPWHYTLVRVELPQLIPAIAAGAPVVFLTAFSEYFLVFLIGGGAVPSLSGYLFPFISGSDYPVSSLIVIIFIILPLLLFTLLDSVVYAVYKKRSLS</sequence>
<dbReference type="PANTHER" id="PTHR43357:SF4">
    <property type="entry name" value="INNER MEMBRANE ABC TRANSPORTER PERMEASE PROTEIN YDCV"/>
    <property type="match status" value="1"/>
</dbReference>
<protein>
    <submittedName>
        <fullName evidence="10">ABC transporter permease subunit</fullName>
    </submittedName>
</protein>
<evidence type="ECO:0000256" key="7">
    <source>
        <dbReference type="ARBA" id="ARBA00023136"/>
    </source>
</evidence>
<evidence type="ECO:0000256" key="2">
    <source>
        <dbReference type="ARBA" id="ARBA00022448"/>
    </source>
</evidence>
<evidence type="ECO:0000256" key="5">
    <source>
        <dbReference type="ARBA" id="ARBA00022692"/>
    </source>
</evidence>
<feature type="transmembrane region" description="Helical" evidence="8">
    <location>
        <begin position="65"/>
        <end position="95"/>
    </location>
</feature>
<evidence type="ECO:0000313" key="10">
    <source>
        <dbReference type="EMBL" id="MDC7225990.1"/>
    </source>
</evidence>
<feature type="transmembrane region" description="Helical" evidence="8">
    <location>
        <begin position="133"/>
        <end position="151"/>
    </location>
</feature>
<dbReference type="Proteomes" id="UP001221217">
    <property type="component" value="Unassembled WGS sequence"/>
</dbReference>
<dbReference type="EMBL" id="JAQQAL010000011">
    <property type="protein sequence ID" value="MDC7225990.1"/>
    <property type="molecule type" value="Genomic_DNA"/>
</dbReference>
<keyword evidence="3" id="KW-1003">Cell membrane</keyword>
<evidence type="ECO:0000256" key="6">
    <source>
        <dbReference type="ARBA" id="ARBA00022989"/>
    </source>
</evidence>
<comment type="caution">
    <text evidence="10">The sequence shown here is derived from an EMBL/GenBank/DDBJ whole genome shotgun (WGS) entry which is preliminary data.</text>
</comment>
<dbReference type="PROSITE" id="PS50928">
    <property type="entry name" value="ABC_TM1"/>
    <property type="match status" value="1"/>
</dbReference>
<dbReference type="AlphaFoldDB" id="A0AAJ1IEN5"/>
<dbReference type="SUPFAM" id="SSF161098">
    <property type="entry name" value="MetI-like"/>
    <property type="match status" value="1"/>
</dbReference>
<keyword evidence="7 8" id="KW-0472">Membrane</keyword>
<feature type="transmembrane region" description="Helical" evidence="8">
    <location>
        <begin position="209"/>
        <end position="228"/>
    </location>
</feature>
<keyword evidence="6 8" id="KW-1133">Transmembrane helix</keyword>
<evidence type="ECO:0000256" key="8">
    <source>
        <dbReference type="RuleBase" id="RU363032"/>
    </source>
</evidence>
<keyword evidence="4" id="KW-0997">Cell inner membrane</keyword>
<feature type="domain" description="ABC transmembrane type-1" evidence="9">
    <location>
        <begin position="69"/>
        <end position="257"/>
    </location>
</feature>
<evidence type="ECO:0000313" key="11">
    <source>
        <dbReference type="Proteomes" id="UP001221217"/>
    </source>
</evidence>
<feature type="transmembrane region" description="Helical" evidence="8">
    <location>
        <begin position="107"/>
        <end position="127"/>
    </location>
</feature>
<dbReference type="Gene3D" id="1.10.3720.10">
    <property type="entry name" value="MetI-like"/>
    <property type="match status" value="1"/>
</dbReference>
<dbReference type="GO" id="GO:0005886">
    <property type="term" value="C:plasma membrane"/>
    <property type="evidence" value="ECO:0007669"/>
    <property type="project" value="UniProtKB-SubCell"/>
</dbReference>
<evidence type="ECO:0000256" key="4">
    <source>
        <dbReference type="ARBA" id="ARBA00022519"/>
    </source>
</evidence>
<evidence type="ECO:0000256" key="1">
    <source>
        <dbReference type="ARBA" id="ARBA00004429"/>
    </source>
</evidence>
<keyword evidence="5 8" id="KW-0812">Transmembrane</keyword>
<comment type="subcellular location">
    <subcellularLocation>
        <location evidence="1">Cell inner membrane</location>
        <topology evidence="1">Multi-pass membrane protein</topology>
    </subcellularLocation>
    <subcellularLocation>
        <location evidence="8">Cell membrane</location>
        <topology evidence="8">Multi-pass membrane protein</topology>
    </subcellularLocation>
</comment>
<comment type="similarity">
    <text evidence="8">Belongs to the binding-protein-dependent transport system permease family.</text>
</comment>
<dbReference type="InterPro" id="IPR000515">
    <property type="entry name" value="MetI-like"/>
</dbReference>
<gene>
    <name evidence="10" type="ORF">PQJ61_04415</name>
</gene>
<name>A0AAJ1IEN5_9SPIO</name>
<evidence type="ECO:0000259" key="9">
    <source>
        <dbReference type="PROSITE" id="PS50928"/>
    </source>
</evidence>
<reference evidence="10 11" key="1">
    <citation type="submission" date="2022-12" db="EMBL/GenBank/DDBJ databases">
        <title>Metagenome assembled genome from gulf of manar.</title>
        <authorList>
            <person name="Kohli P."/>
            <person name="Pk S."/>
            <person name="Venkata Ramana C."/>
            <person name="Sasikala C."/>
        </authorList>
    </citation>
    <scope>NUCLEOTIDE SEQUENCE [LARGE SCALE GENOMIC DNA]</scope>
    <source>
        <strain evidence="10">JB008</strain>
    </source>
</reference>
<dbReference type="InterPro" id="IPR035906">
    <property type="entry name" value="MetI-like_sf"/>
</dbReference>
<dbReference type="GO" id="GO:0055085">
    <property type="term" value="P:transmembrane transport"/>
    <property type="evidence" value="ECO:0007669"/>
    <property type="project" value="InterPro"/>
</dbReference>
<proteinExistence type="inferred from homology"/>
<evidence type="ECO:0000256" key="3">
    <source>
        <dbReference type="ARBA" id="ARBA00022475"/>
    </source>
</evidence>
<keyword evidence="2 8" id="KW-0813">Transport</keyword>
<dbReference type="PANTHER" id="PTHR43357">
    <property type="entry name" value="INNER MEMBRANE ABC TRANSPORTER PERMEASE PROTEIN YDCV"/>
    <property type="match status" value="1"/>
</dbReference>